<sequence length="162" mass="18599">MFRSRTNTLKRLLIASLVVALAATAFDLPALAQVNRTTFPKNFDKYVRYATYNRGSSWNDAFATPETLAIAKSGKPLPPGTQLVLRIHIDNKFFSYFVMEKGVDWGRDVLEDKRTGDWHFQEFDANGQVKRSAFAERCESCHSGRAVNDYMYTIDRMRDYLP</sequence>
<keyword evidence="4" id="KW-1185">Reference proteome</keyword>
<feature type="signal peptide" evidence="1">
    <location>
        <begin position="1"/>
        <end position="32"/>
    </location>
</feature>
<dbReference type="AlphaFoldDB" id="A0A370L9D2"/>
<reference evidence="4" key="1">
    <citation type="submission" date="2018-07" db="EMBL/GenBank/DDBJ databases">
        <authorList>
            <person name="Safronova V.I."/>
            <person name="Chirak E.R."/>
            <person name="Sazanova A.L."/>
        </authorList>
    </citation>
    <scope>NUCLEOTIDE SEQUENCE [LARGE SCALE GENOMIC DNA]</scope>
    <source>
        <strain evidence="4">RCAM04685</strain>
    </source>
</reference>
<evidence type="ECO:0000259" key="2">
    <source>
        <dbReference type="Pfam" id="PF16694"/>
    </source>
</evidence>
<evidence type="ECO:0000313" key="3">
    <source>
        <dbReference type="EMBL" id="RDJ27928.1"/>
    </source>
</evidence>
<dbReference type="InterPro" id="IPR032033">
    <property type="entry name" value="Cytochrome_P460"/>
</dbReference>
<dbReference type="RefSeq" id="WP_114828053.1">
    <property type="nucleotide sequence ID" value="NZ_QQTO01000037.1"/>
</dbReference>
<dbReference type="InterPro" id="IPR038142">
    <property type="entry name" value="Cytochrome_P460_sp"/>
</dbReference>
<dbReference type="CDD" id="cd20716">
    <property type="entry name" value="cyt_P460_fam"/>
    <property type="match status" value="1"/>
</dbReference>
<evidence type="ECO:0000313" key="4">
    <source>
        <dbReference type="Proteomes" id="UP000255207"/>
    </source>
</evidence>
<dbReference type="EMBL" id="QQTP01000002">
    <property type="protein sequence ID" value="RDJ27928.1"/>
    <property type="molecule type" value="Genomic_DNA"/>
</dbReference>
<dbReference type="Proteomes" id="UP000255207">
    <property type="component" value="Unassembled WGS sequence"/>
</dbReference>
<evidence type="ECO:0000256" key="1">
    <source>
        <dbReference type="SAM" id="SignalP"/>
    </source>
</evidence>
<feature type="chain" id="PRO_5030068511" description="Cytochrome P460 domain-containing protein" evidence="1">
    <location>
        <begin position="33"/>
        <end position="162"/>
    </location>
</feature>
<dbReference type="Gene3D" id="3.50.70.20">
    <property type="entry name" value="Cytochrome P460"/>
    <property type="match status" value="1"/>
</dbReference>
<protein>
    <recommendedName>
        <fullName evidence="2">Cytochrome P460 domain-containing protein</fullName>
    </recommendedName>
</protein>
<proteinExistence type="predicted"/>
<dbReference type="Pfam" id="PF16694">
    <property type="entry name" value="Cytochrome_P460"/>
    <property type="match status" value="1"/>
</dbReference>
<organism evidence="3 4">
    <name type="scientific">Bosea caraganae</name>
    <dbReference type="NCBI Taxonomy" id="2763117"/>
    <lineage>
        <taxon>Bacteria</taxon>
        <taxon>Pseudomonadati</taxon>
        <taxon>Pseudomonadota</taxon>
        <taxon>Alphaproteobacteria</taxon>
        <taxon>Hyphomicrobiales</taxon>
        <taxon>Boseaceae</taxon>
        <taxon>Bosea</taxon>
    </lineage>
</organism>
<dbReference type="OrthoDB" id="9796416at2"/>
<comment type="caution">
    <text evidence="3">The sequence shown here is derived from an EMBL/GenBank/DDBJ whole genome shotgun (WGS) entry which is preliminary data.</text>
</comment>
<accession>A0A370L9D2</accession>
<name>A0A370L9D2_9HYPH</name>
<gene>
    <name evidence="3" type="ORF">DWE98_04805</name>
</gene>
<keyword evidence="1" id="KW-0732">Signal</keyword>
<feature type="domain" description="Cytochrome P460" evidence="2">
    <location>
        <begin position="58"/>
        <end position="153"/>
    </location>
</feature>